<evidence type="ECO:0000313" key="1">
    <source>
        <dbReference type="EMBL" id="KAA1255136.1"/>
    </source>
</evidence>
<dbReference type="AlphaFoldDB" id="A0A5B1C3B6"/>
<organism evidence="1 2">
    <name type="scientific">Vibrio cholerae</name>
    <dbReference type="NCBI Taxonomy" id="666"/>
    <lineage>
        <taxon>Bacteria</taxon>
        <taxon>Pseudomonadati</taxon>
        <taxon>Pseudomonadota</taxon>
        <taxon>Gammaproteobacteria</taxon>
        <taxon>Vibrionales</taxon>
        <taxon>Vibrionaceae</taxon>
        <taxon>Vibrio</taxon>
    </lineage>
</organism>
<evidence type="ECO:0000313" key="2">
    <source>
        <dbReference type="Proteomes" id="UP000323225"/>
    </source>
</evidence>
<comment type="caution">
    <text evidence="1">The sequence shown here is derived from an EMBL/GenBank/DDBJ whole genome shotgun (WGS) entry which is preliminary data.</text>
</comment>
<accession>A0A5B1C3B6</accession>
<gene>
    <name evidence="1" type="ORF">F0M16_07920</name>
</gene>
<sequence length="90" mass="10181">MNYQLEYVLSQEGDLIIGLPSELAKNKPISAFYHDGSVCLVIGESGILLDFLPAPYLSILKSKGYFFISSLIDDQQLMFESVKIKERYEV</sequence>
<dbReference type="EMBL" id="VUAA01000007">
    <property type="protein sequence ID" value="KAA1255136.1"/>
    <property type="molecule type" value="Genomic_DNA"/>
</dbReference>
<protein>
    <submittedName>
        <fullName evidence="1">Uncharacterized protein</fullName>
    </submittedName>
</protein>
<name>A0A5B1C3B6_VIBCL</name>
<reference evidence="1 2" key="1">
    <citation type="submission" date="2019-09" db="EMBL/GenBank/DDBJ databases">
        <authorList>
            <person name="Kritzky A."/>
            <person name="Schelkanova E.Y."/>
            <person name="Alkhova Z.V."/>
            <person name="Smirnova N.I."/>
        </authorList>
    </citation>
    <scope>NUCLEOTIDE SEQUENCE [LARGE SCALE GENOMIC DNA]</scope>
    <source>
        <strain evidence="1 2">M1526</strain>
    </source>
</reference>
<dbReference type="Proteomes" id="UP000323225">
    <property type="component" value="Unassembled WGS sequence"/>
</dbReference>
<proteinExistence type="predicted"/>